<dbReference type="Proteomes" id="UP000566819">
    <property type="component" value="Unassembled WGS sequence"/>
</dbReference>
<organism evidence="2 3">
    <name type="scientific">Cudoniella acicularis</name>
    <dbReference type="NCBI Taxonomy" id="354080"/>
    <lineage>
        <taxon>Eukaryota</taxon>
        <taxon>Fungi</taxon>
        <taxon>Dikarya</taxon>
        <taxon>Ascomycota</taxon>
        <taxon>Pezizomycotina</taxon>
        <taxon>Leotiomycetes</taxon>
        <taxon>Helotiales</taxon>
        <taxon>Tricladiaceae</taxon>
        <taxon>Cudoniella</taxon>
    </lineage>
</organism>
<proteinExistence type="predicted"/>
<dbReference type="AlphaFoldDB" id="A0A8H4RKJ3"/>
<dbReference type="Pfam" id="PF20150">
    <property type="entry name" value="2EXR"/>
    <property type="match status" value="1"/>
</dbReference>
<evidence type="ECO:0000313" key="2">
    <source>
        <dbReference type="EMBL" id="KAF4630738.1"/>
    </source>
</evidence>
<comment type="caution">
    <text evidence="2">The sequence shown here is derived from an EMBL/GenBank/DDBJ whole genome shotgun (WGS) entry which is preliminary data.</text>
</comment>
<feature type="domain" description="2EXR" evidence="1">
    <location>
        <begin position="13"/>
        <end position="70"/>
    </location>
</feature>
<protein>
    <recommendedName>
        <fullName evidence="1">2EXR domain-containing protein</fullName>
    </recommendedName>
</protein>
<gene>
    <name evidence="2" type="ORF">G7Y89_g7400</name>
</gene>
<evidence type="ECO:0000313" key="3">
    <source>
        <dbReference type="Proteomes" id="UP000566819"/>
    </source>
</evidence>
<evidence type="ECO:0000259" key="1">
    <source>
        <dbReference type="Pfam" id="PF20150"/>
    </source>
</evidence>
<reference evidence="2 3" key="1">
    <citation type="submission" date="2020-03" db="EMBL/GenBank/DDBJ databases">
        <title>Draft Genome Sequence of Cudoniella acicularis.</title>
        <authorList>
            <person name="Buettner E."/>
            <person name="Kellner H."/>
        </authorList>
    </citation>
    <scope>NUCLEOTIDE SEQUENCE [LARGE SCALE GENOMIC DNA]</scope>
    <source>
        <strain evidence="2 3">DSM 108380</strain>
    </source>
</reference>
<accession>A0A8H4RKJ3</accession>
<name>A0A8H4RKJ3_9HELO</name>
<dbReference type="OrthoDB" id="3473305at2759"/>
<keyword evidence="3" id="KW-1185">Reference proteome</keyword>
<sequence length="74" mass="8502">MSTINEFRLSSSLELRLKIWGIATLLSIPRNVNIICQSGVRFTKSFKPSDRQAALLYVCRESRSKTLEIYKPLL</sequence>
<dbReference type="InterPro" id="IPR045518">
    <property type="entry name" value="2EXR"/>
</dbReference>
<dbReference type="EMBL" id="JAAMPI010000519">
    <property type="protein sequence ID" value="KAF4630738.1"/>
    <property type="molecule type" value="Genomic_DNA"/>
</dbReference>